<dbReference type="Proteomes" id="UP001229422">
    <property type="component" value="Chromosome"/>
</dbReference>
<accession>A0A063XC19</accession>
<dbReference type="STRING" id="483913.AN935_14590"/>
<dbReference type="Pfam" id="PF01594">
    <property type="entry name" value="AI-2E_transport"/>
    <property type="match status" value="1"/>
</dbReference>
<evidence type="ECO:0000256" key="1">
    <source>
        <dbReference type="ARBA" id="ARBA00004141"/>
    </source>
</evidence>
<dbReference type="RefSeq" id="WP_004399115.1">
    <property type="nucleotide sequence ID" value="NZ_AP024621.1"/>
</dbReference>
<dbReference type="AlphaFoldDB" id="A0A063XC19"/>
<dbReference type="InterPro" id="IPR002549">
    <property type="entry name" value="AI-2E-like"/>
</dbReference>
<dbReference type="InterPro" id="IPR014227">
    <property type="entry name" value="YtvI-like"/>
</dbReference>
<reference evidence="7 9" key="1">
    <citation type="submission" date="2014-12" db="EMBL/GenBank/DDBJ databases">
        <title>Comparative genome analysis of Bacillus coagulans HM-08, Clostridium butyricum HM-68, Bacillus subtilis HM-66 and Bacillus licheniformis BL-09.</title>
        <authorList>
            <person name="Zhang H."/>
        </authorList>
    </citation>
    <scope>NUCLEOTIDE SEQUENCE [LARGE SCALE GENOMIC DNA]</scope>
    <source>
        <strain evidence="7 9">HM-66</strain>
    </source>
</reference>
<feature type="transmembrane region" description="Helical" evidence="6">
    <location>
        <begin position="323"/>
        <end position="350"/>
    </location>
</feature>
<evidence type="ECO:0000256" key="4">
    <source>
        <dbReference type="ARBA" id="ARBA00022989"/>
    </source>
</evidence>
<proteinExistence type="inferred from homology"/>
<feature type="transmembrane region" description="Helical" evidence="6">
    <location>
        <begin position="253"/>
        <end position="271"/>
    </location>
</feature>
<dbReference type="EMBL" id="CP125292">
    <property type="protein sequence ID" value="WHM22525.1"/>
    <property type="molecule type" value="Genomic_DNA"/>
</dbReference>
<keyword evidence="3 6" id="KW-0812">Transmembrane</keyword>
<feature type="transmembrane region" description="Helical" evidence="6">
    <location>
        <begin position="226"/>
        <end position="247"/>
    </location>
</feature>
<dbReference type="OMA" id="FISKDWY"/>
<protein>
    <submittedName>
        <fullName evidence="7">Permease</fullName>
    </submittedName>
    <submittedName>
        <fullName evidence="8">Sporulation integral membrane protein YtvI</fullName>
    </submittedName>
</protein>
<feature type="transmembrane region" description="Helical" evidence="6">
    <location>
        <begin position="65"/>
        <end position="88"/>
    </location>
</feature>
<organism evidence="7 9">
    <name type="scientific">Bacillus subtilis</name>
    <dbReference type="NCBI Taxonomy" id="1423"/>
    <lineage>
        <taxon>Bacteria</taxon>
        <taxon>Bacillati</taxon>
        <taxon>Bacillota</taxon>
        <taxon>Bacilli</taxon>
        <taxon>Bacillales</taxon>
        <taxon>Bacillaceae</taxon>
        <taxon>Bacillus</taxon>
    </lineage>
</organism>
<evidence type="ECO:0000256" key="2">
    <source>
        <dbReference type="ARBA" id="ARBA00009773"/>
    </source>
</evidence>
<feature type="transmembrane region" description="Helical" evidence="6">
    <location>
        <begin position="278"/>
        <end position="303"/>
    </location>
</feature>
<evidence type="ECO:0000313" key="9">
    <source>
        <dbReference type="Proteomes" id="UP000032247"/>
    </source>
</evidence>
<dbReference type="PANTHER" id="PTHR21716:SF68">
    <property type="entry name" value="TRANSPORT PROTEIN YTVI-RELATED"/>
    <property type="match status" value="1"/>
</dbReference>
<gene>
    <name evidence="8" type="primary">ytvI</name>
    <name evidence="8" type="ORF">QL281_05480</name>
    <name evidence="7" type="ORF">SC09_Contig17orf00574</name>
</gene>
<dbReference type="PANTHER" id="PTHR21716">
    <property type="entry name" value="TRANSMEMBRANE PROTEIN"/>
    <property type="match status" value="1"/>
</dbReference>
<evidence type="ECO:0000313" key="7">
    <source>
        <dbReference type="EMBL" id="KIU13342.1"/>
    </source>
</evidence>
<dbReference type="GO" id="GO:0016020">
    <property type="term" value="C:membrane"/>
    <property type="evidence" value="ECO:0007669"/>
    <property type="project" value="UniProtKB-SubCell"/>
</dbReference>
<sequence length="371" mass="40602">MNQSYITIFFRTLFVISMTAGSIAAAYYSFPLTYPFLIALILSSVIHPVVDYLDKVTGFPRTINVLGVLAFFLLAAFGVLTILVAEIVTGTAYLAKTLPPHISTFISYCEKLFTTHIQPLYNELTLLFQELETNQQASIVTHIQTLGDSAAKNAGLLLSHILEMIPRFFALLPNTAAVLIFSLLATFFMTKDWHKLKAMLVLILPDRVTANSKAISSELKKAMTGFIKAQAVLVFITMVIVFIGLSLLKVEHAATIAFLIGLVDLLPYLGAGSVFVPWILYLSITGQLPQAIGIGILYLVVLIQRQLTEPKILSKSIGIDPLATLIALFAGFKLFGFLGLIAGPAVLVIIQAFITTGALKEIWSYITVQQK</sequence>
<dbReference type="Proteomes" id="UP000032247">
    <property type="component" value="Unassembled WGS sequence"/>
</dbReference>
<dbReference type="EMBL" id="JXBC01000001">
    <property type="protein sequence ID" value="KIU13342.1"/>
    <property type="molecule type" value="Genomic_DNA"/>
</dbReference>
<evidence type="ECO:0000256" key="3">
    <source>
        <dbReference type="ARBA" id="ARBA00022692"/>
    </source>
</evidence>
<keyword evidence="4 6" id="KW-1133">Transmembrane helix</keyword>
<reference evidence="8" key="2">
    <citation type="submission" date="2023-05" db="EMBL/GenBank/DDBJ databases">
        <title>Complete genome sequence of Bacillus subtilis SRCM117797 isolated from Soybean paste.</title>
        <authorList>
            <person name="Abraha H.B."/>
            <person name="Kim K.-P."/>
            <person name="Ryu M.-S."/>
            <person name="Jeong D.-Y."/>
        </authorList>
    </citation>
    <scope>NUCLEOTIDE SEQUENCE</scope>
    <source>
        <strain evidence="8">SRCM117797</strain>
    </source>
</reference>
<dbReference type="PATRIC" id="fig|1423.134.peg.3823"/>
<comment type="similarity">
    <text evidence="2">Belongs to the autoinducer-2 exporter (AI-2E) (TC 2.A.86) family.</text>
</comment>
<dbReference type="GO" id="GO:0055085">
    <property type="term" value="P:transmembrane transport"/>
    <property type="evidence" value="ECO:0007669"/>
    <property type="project" value="TreeGrafter"/>
</dbReference>
<comment type="subcellular location">
    <subcellularLocation>
        <location evidence="1">Membrane</location>
        <topology evidence="1">Multi-pass membrane protein</topology>
    </subcellularLocation>
</comment>
<evidence type="ECO:0000256" key="6">
    <source>
        <dbReference type="SAM" id="Phobius"/>
    </source>
</evidence>
<dbReference type="SMR" id="A0A063XC19"/>
<dbReference type="NCBIfam" id="TIGR02872">
    <property type="entry name" value="spore_ytvI"/>
    <property type="match status" value="1"/>
</dbReference>
<keyword evidence="5 6" id="KW-0472">Membrane</keyword>
<feature type="transmembrane region" description="Helical" evidence="6">
    <location>
        <begin position="168"/>
        <end position="189"/>
    </location>
</feature>
<name>A0A063XC19_BACIU</name>
<evidence type="ECO:0000256" key="5">
    <source>
        <dbReference type="ARBA" id="ARBA00023136"/>
    </source>
</evidence>
<evidence type="ECO:0000313" key="8">
    <source>
        <dbReference type="EMBL" id="WHM22525.1"/>
    </source>
</evidence>